<reference evidence="2 3" key="1">
    <citation type="submission" date="2020-05" db="EMBL/GenBank/DDBJ databases">
        <title>Genomic Encyclopedia of Type Strains, Phase IV (KMG-V): Genome sequencing to study the core and pangenomes of soil and plant-associated prokaryotes.</title>
        <authorList>
            <person name="Whitman W."/>
        </authorList>
    </citation>
    <scope>NUCLEOTIDE SEQUENCE [LARGE SCALE GENOMIC DNA]</scope>
    <source>
        <strain evidence="2 3">C29</strain>
    </source>
</reference>
<organism evidence="2 3">
    <name type="scientific">Sphaerotilus uruguayifluvii</name>
    <dbReference type="NCBI Taxonomy" id="2735897"/>
    <lineage>
        <taxon>Bacteria</taxon>
        <taxon>Pseudomonadati</taxon>
        <taxon>Pseudomonadota</taxon>
        <taxon>Betaproteobacteria</taxon>
        <taxon>Burkholderiales</taxon>
        <taxon>Sphaerotilaceae</taxon>
        <taxon>Sphaerotilus</taxon>
    </lineage>
</organism>
<dbReference type="EMBL" id="JABSNM010000018">
    <property type="protein sequence ID" value="NRT57757.1"/>
    <property type="molecule type" value="Genomic_DNA"/>
</dbReference>
<evidence type="ECO:0008006" key="4">
    <source>
        <dbReference type="Google" id="ProtNLM"/>
    </source>
</evidence>
<keyword evidence="1" id="KW-0732">Signal</keyword>
<proteinExistence type="predicted"/>
<evidence type="ECO:0000256" key="1">
    <source>
        <dbReference type="SAM" id="SignalP"/>
    </source>
</evidence>
<sequence length="217" mass="23064">MNKRFPVLRSMTVVAALAASVLQAGCISPRSFVDPTIPKVSYEAVRPRPSPLALKLETEFQRNGQGMPRVTPTLRLDVERVLLKSGLVAPQDHDVPGGTIRVVVNNLADQGAAAAKGFGTGLTFGLVGTTVTDRYEMTVTVTRAGRSTQSTLVRHALHTAIGNTTLPEGIETMTTGEAFSRVVEQMLLRCLSDLQKSGQLAARPAPHDGLALPARAG</sequence>
<evidence type="ECO:0000313" key="3">
    <source>
        <dbReference type="Proteomes" id="UP001516061"/>
    </source>
</evidence>
<gene>
    <name evidence="2" type="ORF">HNQ01_003517</name>
</gene>
<name>A0ABX2G932_9BURK</name>
<keyword evidence="3" id="KW-1185">Reference proteome</keyword>
<protein>
    <recommendedName>
        <fullName evidence="4">Lipoprotein</fullName>
    </recommendedName>
</protein>
<feature type="signal peptide" evidence="1">
    <location>
        <begin position="1"/>
        <end position="24"/>
    </location>
</feature>
<evidence type="ECO:0000313" key="2">
    <source>
        <dbReference type="EMBL" id="NRT57757.1"/>
    </source>
</evidence>
<dbReference type="Proteomes" id="UP001516061">
    <property type="component" value="Unassembled WGS sequence"/>
</dbReference>
<accession>A0ABX2G932</accession>
<feature type="chain" id="PRO_5047505289" description="Lipoprotein" evidence="1">
    <location>
        <begin position="25"/>
        <end position="217"/>
    </location>
</feature>
<comment type="caution">
    <text evidence="2">The sequence shown here is derived from an EMBL/GenBank/DDBJ whole genome shotgun (WGS) entry which is preliminary data.</text>
</comment>
<dbReference type="RefSeq" id="WP_173806720.1">
    <property type="nucleotide sequence ID" value="NZ_JABSNM010000018.1"/>
</dbReference>